<feature type="domain" description="BAG" evidence="2">
    <location>
        <begin position="81"/>
        <end position="167"/>
    </location>
</feature>
<dbReference type="InterPro" id="IPR036533">
    <property type="entry name" value="BAG_dom_sf"/>
</dbReference>
<evidence type="ECO:0000313" key="3">
    <source>
        <dbReference type="EMBL" id="QLG73802.1"/>
    </source>
</evidence>
<gene>
    <name evidence="3" type="ORF">HG535_0F03130</name>
</gene>
<dbReference type="SMART" id="SM00264">
    <property type="entry name" value="BAG"/>
    <property type="match status" value="1"/>
</dbReference>
<dbReference type="GeneID" id="59237561"/>
<evidence type="ECO:0000259" key="2">
    <source>
        <dbReference type="PROSITE" id="PS51035"/>
    </source>
</evidence>
<evidence type="ECO:0000313" key="4">
    <source>
        <dbReference type="Proteomes" id="UP000509704"/>
    </source>
</evidence>
<dbReference type="Pfam" id="PF02179">
    <property type="entry name" value="BAG"/>
    <property type="match status" value="1"/>
</dbReference>
<dbReference type="RefSeq" id="XP_037145528.1">
    <property type="nucleotide sequence ID" value="XM_037289633.1"/>
</dbReference>
<dbReference type="KEGG" id="zmk:HG535_0F03130"/>
<name>A0A7H9B7U4_ZYGMR</name>
<dbReference type="EMBL" id="CP058609">
    <property type="protein sequence ID" value="QLG73802.1"/>
    <property type="molecule type" value="Genomic_DNA"/>
</dbReference>
<feature type="transmembrane region" description="Helical" evidence="1">
    <location>
        <begin position="27"/>
        <end position="47"/>
    </location>
</feature>
<sequence length="167" mass="19580">MEWASSYYRANIKPLVETYVLDNDNGVLSNALLLTGASAIVVSAMLWRSAGLSAKKTEKKKTKKQSKQEQNKVHSLSFEEQIESVWLRFNNEYKNGVDQLFESFDKNDEKKIYQRNYYNEMLLKLLIELDGIDLANLQGERKIKLKERRKAVIKEIQTYLRKLDKLR</sequence>
<dbReference type="Gene3D" id="1.20.58.120">
    <property type="entry name" value="BAG domain"/>
    <property type="match status" value="1"/>
</dbReference>
<dbReference type="PROSITE" id="PS51035">
    <property type="entry name" value="BAG"/>
    <property type="match status" value="1"/>
</dbReference>
<dbReference type="Proteomes" id="UP000509704">
    <property type="component" value="Chromosome 6"/>
</dbReference>
<keyword evidence="1" id="KW-1133">Transmembrane helix</keyword>
<dbReference type="GO" id="GO:0051087">
    <property type="term" value="F:protein-folding chaperone binding"/>
    <property type="evidence" value="ECO:0007669"/>
    <property type="project" value="InterPro"/>
</dbReference>
<keyword evidence="1" id="KW-0472">Membrane</keyword>
<protein>
    <recommendedName>
        <fullName evidence="2">BAG domain-containing protein</fullName>
    </recommendedName>
</protein>
<accession>A0A7H9B7U4</accession>
<reference evidence="3 4" key="1">
    <citation type="submission" date="2020-07" db="EMBL/GenBank/DDBJ databases">
        <title>The yeast mating-type switching endonuclease HO is a domesticated member of an unorthodox homing genetic element family.</title>
        <authorList>
            <person name="Coughlan A.Y."/>
            <person name="Lombardi L."/>
            <person name="Braun-Galleani S."/>
            <person name="Martos A.R."/>
            <person name="Galeote V."/>
            <person name="Bigey F."/>
            <person name="Dequin S."/>
            <person name="Byrne K.P."/>
            <person name="Wolfe K.H."/>
        </authorList>
    </citation>
    <scope>NUCLEOTIDE SEQUENCE [LARGE SCALE GENOMIC DNA]</scope>
    <source>
        <strain evidence="3 4">NRRL Y-6702</strain>
    </source>
</reference>
<organism evidence="3 4">
    <name type="scientific">Zygotorulaspora mrakii</name>
    <name type="common">Zygosaccharomyces mrakii</name>
    <dbReference type="NCBI Taxonomy" id="42260"/>
    <lineage>
        <taxon>Eukaryota</taxon>
        <taxon>Fungi</taxon>
        <taxon>Dikarya</taxon>
        <taxon>Ascomycota</taxon>
        <taxon>Saccharomycotina</taxon>
        <taxon>Saccharomycetes</taxon>
        <taxon>Saccharomycetales</taxon>
        <taxon>Saccharomycetaceae</taxon>
        <taxon>Zygotorulaspora</taxon>
    </lineage>
</organism>
<dbReference type="OrthoDB" id="417450at2759"/>
<dbReference type="SUPFAM" id="SSF63491">
    <property type="entry name" value="BAG domain"/>
    <property type="match status" value="1"/>
</dbReference>
<keyword evidence="4" id="KW-1185">Reference proteome</keyword>
<dbReference type="InterPro" id="IPR003103">
    <property type="entry name" value="BAG_domain"/>
</dbReference>
<keyword evidence="1" id="KW-0812">Transmembrane</keyword>
<proteinExistence type="predicted"/>
<dbReference type="AlphaFoldDB" id="A0A7H9B7U4"/>
<evidence type="ECO:0000256" key="1">
    <source>
        <dbReference type="SAM" id="Phobius"/>
    </source>
</evidence>